<keyword evidence="2" id="KW-1185">Reference proteome</keyword>
<evidence type="ECO:0000313" key="2">
    <source>
        <dbReference type="Proteomes" id="UP001268683"/>
    </source>
</evidence>
<protein>
    <recommendedName>
        <fullName evidence="3">VOC domain-containing protein</fullName>
    </recommendedName>
</protein>
<evidence type="ECO:0000313" key="1">
    <source>
        <dbReference type="EMBL" id="WND03504.1"/>
    </source>
</evidence>
<proteinExistence type="predicted"/>
<dbReference type="AlphaFoldDB" id="A0AA52HA15"/>
<evidence type="ECO:0008006" key="3">
    <source>
        <dbReference type="Google" id="ProtNLM"/>
    </source>
</evidence>
<dbReference type="RefSeq" id="WP_310799357.1">
    <property type="nucleotide sequence ID" value="NZ_CP123872.1"/>
</dbReference>
<accession>A0AA52HA15</accession>
<dbReference type="SUPFAM" id="SSF54593">
    <property type="entry name" value="Glyoxalase/Bleomycin resistance protein/Dihydroxybiphenyl dioxygenase"/>
    <property type="match status" value="1"/>
</dbReference>
<dbReference type="KEGG" id="tmk:QGN29_03845"/>
<reference evidence="1" key="1">
    <citation type="submission" date="2023-04" db="EMBL/GenBank/DDBJ databases">
        <title>Complete genome sequence of Temperatibacter marinus.</title>
        <authorList>
            <person name="Rong J.-C."/>
            <person name="Yi M.-L."/>
            <person name="Zhao Q."/>
        </authorList>
    </citation>
    <scope>NUCLEOTIDE SEQUENCE</scope>
    <source>
        <strain evidence="1">NBRC 110045</strain>
    </source>
</reference>
<organism evidence="1 2">
    <name type="scientific">Temperatibacter marinus</name>
    <dbReference type="NCBI Taxonomy" id="1456591"/>
    <lineage>
        <taxon>Bacteria</taxon>
        <taxon>Pseudomonadati</taxon>
        <taxon>Pseudomonadota</taxon>
        <taxon>Alphaproteobacteria</taxon>
        <taxon>Kordiimonadales</taxon>
        <taxon>Temperatibacteraceae</taxon>
        <taxon>Temperatibacter</taxon>
    </lineage>
</organism>
<dbReference type="Proteomes" id="UP001268683">
    <property type="component" value="Chromosome"/>
</dbReference>
<dbReference type="InterPro" id="IPR029068">
    <property type="entry name" value="Glyas_Bleomycin-R_OHBP_Dase"/>
</dbReference>
<name>A0AA52HA15_9PROT</name>
<sequence length="278" mass="30418">MTKDFDFVVSAYVEFLHLTVVEEGTLSTDFVEMVAAPDLIDHRFAVLANTKGHAWLRIIEDTHAQRPSPLKSTGWIALEVLVEDVDTLARSLEGSPFKQLRPVANLEMSDLIRAVQIEGPAGEVLYLTQIKAEVPPFKLPLATCAVDHLFIPILASHDRQKTLEIYEDLSQTNGMSFDTKITVINQIYGYDLDQQHPVAVIQLAGNTLVEIDEIPSAEPPKRSQRRMPAGIAMISFAQAKLPQGNAPLFDVSGAAYAPKSKACVISGASGELIELVSV</sequence>
<gene>
    <name evidence="1" type="ORF">QGN29_03845</name>
</gene>
<dbReference type="EMBL" id="CP123872">
    <property type="protein sequence ID" value="WND03504.1"/>
    <property type="molecule type" value="Genomic_DNA"/>
</dbReference>
<dbReference type="Gene3D" id="3.10.180.10">
    <property type="entry name" value="2,3-Dihydroxybiphenyl 1,2-Dioxygenase, domain 1"/>
    <property type="match status" value="1"/>
</dbReference>